<keyword evidence="2" id="KW-1133">Transmembrane helix</keyword>
<feature type="transmembrane region" description="Helical" evidence="2">
    <location>
        <begin position="76"/>
        <end position="93"/>
    </location>
</feature>
<proteinExistence type="predicted"/>
<keyword evidence="2" id="KW-0812">Transmembrane</keyword>
<dbReference type="EMBL" id="CP031023">
    <property type="protein sequence ID" value="AZA15405.1"/>
    <property type="molecule type" value="Genomic_DNA"/>
</dbReference>
<evidence type="ECO:0000259" key="3">
    <source>
        <dbReference type="Pfam" id="PF13240"/>
    </source>
</evidence>
<dbReference type="Pfam" id="PF13240">
    <property type="entry name" value="Zn_Ribbon_1"/>
    <property type="match status" value="1"/>
</dbReference>
<reference evidence="4" key="1">
    <citation type="submission" date="2018-07" db="EMBL/GenBank/DDBJ databases">
        <authorList>
            <person name="Somerville V."/>
        </authorList>
    </citation>
    <scope>NUCLEOTIDE SEQUENCE</scope>
    <source>
        <strain evidence="4">NWC_2_2</strain>
    </source>
</reference>
<organism evidence="4">
    <name type="scientific">Lactobacillus delbrueckii subsp. lactis</name>
    <dbReference type="NCBI Taxonomy" id="29397"/>
    <lineage>
        <taxon>Bacteria</taxon>
        <taxon>Bacillati</taxon>
        <taxon>Bacillota</taxon>
        <taxon>Bacilli</taxon>
        <taxon>Lactobacillales</taxon>
        <taxon>Lactobacillaceae</taxon>
        <taxon>Lactobacillus</taxon>
    </lineage>
</organism>
<dbReference type="Gene3D" id="4.10.1060.50">
    <property type="match status" value="1"/>
</dbReference>
<dbReference type="InterPro" id="IPR038587">
    <property type="entry name" value="Ribosomal_eL40_sf"/>
</dbReference>
<feature type="region of interest" description="Disordered" evidence="1">
    <location>
        <begin position="47"/>
        <end position="66"/>
    </location>
</feature>
<keyword evidence="2" id="KW-0472">Membrane</keyword>
<feature type="domain" description="Zinc-ribbon" evidence="3">
    <location>
        <begin position="16"/>
        <end position="38"/>
    </location>
</feature>
<dbReference type="AlphaFoldDB" id="A0A3G6JBR7"/>
<protein>
    <submittedName>
        <fullName evidence="4">Zinc-ribbon domain-containing protein</fullName>
    </submittedName>
</protein>
<accession>A0A3G6JBR7</accession>
<sequence length="123" mass="13714">MQSFYQKGGSKNDLIYCANCGAKNQANATFCANCGAKLVKLAQSSQPTQQVQPVKPAKTGKRRADLKQVRKWKKQILIAAAVLLVLLAGYGYGKAHYAKEKQIVQPLQEYYKANPDQGKQRRR</sequence>
<dbReference type="InterPro" id="IPR026870">
    <property type="entry name" value="Zinc_ribbon_dom"/>
</dbReference>
<evidence type="ECO:0000256" key="1">
    <source>
        <dbReference type="SAM" id="MobiDB-lite"/>
    </source>
</evidence>
<evidence type="ECO:0000256" key="2">
    <source>
        <dbReference type="SAM" id="Phobius"/>
    </source>
</evidence>
<gene>
    <name evidence="4" type="ORF">DQL93_01165</name>
</gene>
<evidence type="ECO:0000313" key="4">
    <source>
        <dbReference type="EMBL" id="AZA15405.1"/>
    </source>
</evidence>
<name>A0A3G6JBR7_LACDL</name>